<keyword evidence="2" id="KW-1185">Reference proteome</keyword>
<evidence type="ECO:0000313" key="1">
    <source>
        <dbReference type="EMBL" id="KAE8371035.1"/>
    </source>
</evidence>
<dbReference type="EMBL" id="ML736506">
    <property type="protein sequence ID" value="KAE8371035.1"/>
    <property type="molecule type" value="Genomic_DNA"/>
</dbReference>
<gene>
    <name evidence="1" type="ORF">BDV26DRAFT_276870</name>
</gene>
<reference evidence="1 2" key="1">
    <citation type="submission" date="2019-04" db="EMBL/GenBank/DDBJ databases">
        <title>Friends and foes A comparative genomics studyof 23 Aspergillus species from section Flavi.</title>
        <authorList>
            <consortium name="DOE Joint Genome Institute"/>
            <person name="Kjaerbolling I."/>
            <person name="Vesth T."/>
            <person name="Frisvad J.C."/>
            <person name="Nybo J.L."/>
            <person name="Theobald S."/>
            <person name="Kildgaard S."/>
            <person name="Isbrandt T."/>
            <person name="Kuo A."/>
            <person name="Sato A."/>
            <person name="Lyhne E.K."/>
            <person name="Kogle M.E."/>
            <person name="Wiebenga A."/>
            <person name="Kun R.S."/>
            <person name="Lubbers R.J."/>
            <person name="Makela M.R."/>
            <person name="Barry K."/>
            <person name="Chovatia M."/>
            <person name="Clum A."/>
            <person name="Daum C."/>
            <person name="Haridas S."/>
            <person name="He G."/>
            <person name="LaButti K."/>
            <person name="Lipzen A."/>
            <person name="Mondo S."/>
            <person name="Riley R."/>
            <person name="Salamov A."/>
            <person name="Simmons B.A."/>
            <person name="Magnuson J.K."/>
            <person name="Henrissat B."/>
            <person name="Mortensen U.H."/>
            <person name="Larsen T.O."/>
            <person name="Devries R.P."/>
            <person name="Grigoriev I.V."/>
            <person name="Machida M."/>
            <person name="Baker S.E."/>
            <person name="Andersen M.R."/>
        </authorList>
    </citation>
    <scope>NUCLEOTIDE SEQUENCE [LARGE SCALE GENOMIC DNA]</scope>
    <source>
        <strain evidence="1 2">IBT 29228</strain>
    </source>
</reference>
<name>A0A5N7AMH2_9EURO</name>
<accession>A0A5N7AMH2</accession>
<dbReference type="OrthoDB" id="4507197at2759"/>
<evidence type="ECO:0000313" key="2">
    <source>
        <dbReference type="Proteomes" id="UP000326198"/>
    </source>
</evidence>
<protein>
    <submittedName>
        <fullName evidence="1">Uncharacterized protein</fullName>
    </submittedName>
</protein>
<organism evidence="1 2">
    <name type="scientific">Aspergillus bertholletiae</name>
    <dbReference type="NCBI Taxonomy" id="1226010"/>
    <lineage>
        <taxon>Eukaryota</taxon>
        <taxon>Fungi</taxon>
        <taxon>Dikarya</taxon>
        <taxon>Ascomycota</taxon>
        <taxon>Pezizomycotina</taxon>
        <taxon>Eurotiomycetes</taxon>
        <taxon>Eurotiomycetidae</taxon>
        <taxon>Eurotiales</taxon>
        <taxon>Aspergillaceae</taxon>
        <taxon>Aspergillus</taxon>
        <taxon>Aspergillus subgen. Circumdati</taxon>
    </lineage>
</organism>
<proteinExistence type="predicted"/>
<sequence length="64" mass="7581">MIRGTHTPMETLQDWRTYGLRIHYNTTAPGHVTWMQPDRLLYKHIEFTMGDFRGFVHGMTTATR</sequence>
<dbReference type="AlphaFoldDB" id="A0A5N7AMH2"/>
<feature type="non-terminal residue" evidence="1">
    <location>
        <position position="64"/>
    </location>
</feature>
<dbReference type="Proteomes" id="UP000326198">
    <property type="component" value="Unassembled WGS sequence"/>
</dbReference>